<comment type="caution">
    <text evidence="2">The sequence shown here is derived from an EMBL/GenBank/DDBJ whole genome shotgun (WGS) entry which is preliminary data.</text>
</comment>
<dbReference type="Pfam" id="PF09414">
    <property type="entry name" value="RNA_ligase"/>
    <property type="match status" value="1"/>
</dbReference>
<protein>
    <recommendedName>
        <fullName evidence="1">RNA ligase domain-containing protein</fullName>
    </recommendedName>
</protein>
<dbReference type="Pfam" id="PF21189">
    <property type="entry name" value="PHA02142"/>
    <property type="match status" value="1"/>
</dbReference>
<dbReference type="AlphaFoldDB" id="A0A4Q4TPK8"/>
<evidence type="ECO:0000313" key="3">
    <source>
        <dbReference type="Proteomes" id="UP000293360"/>
    </source>
</evidence>
<keyword evidence="3" id="KW-1185">Reference proteome</keyword>
<dbReference type="InterPro" id="IPR012646">
    <property type="entry name" value="RNA_ligase_DRB0094"/>
</dbReference>
<feature type="domain" description="RNA ligase" evidence="1">
    <location>
        <begin position="186"/>
        <end position="371"/>
    </location>
</feature>
<proteinExistence type="predicted"/>
<accession>A0A4Q4TPK8</accession>
<gene>
    <name evidence="2" type="ORF">DL764_001412</name>
</gene>
<name>A0A4Q4TPK8_9PEZI</name>
<dbReference type="Gene3D" id="3.30.470.30">
    <property type="entry name" value="DNA ligase/mRNA capping enzyme"/>
    <property type="match status" value="1"/>
</dbReference>
<dbReference type="NCBIfam" id="TIGR02306">
    <property type="entry name" value="RNA_lig_DRB0094"/>
    <property type="match status" value="1"/>
</dbReference>
<dbReference type="SUPFAM" id="SSF56091">
    <property type="entry name" value="DNA ligase/mRNA capping enzyme, catalytic domain"/>
    <property type="match status" value="1"/>
</dbReference>
<dbReference type="InterPro" id="IPR021122">
    <property type="entry name" value="RNA_ligase_dom_REL/Rnl2"/>
</dbReference>
<organism evidence="2 3">
    <name type="scientific">Monosporascus ibericus</name>
    <dbReference type="NCBI Taxonomy" id="155417"/>
    <lineage>
        <taxon>Eukaryota</taxon>
        <taxon>Fungi</taxon>
        <taxon>Dikarya</taxon>
        <taxon>Ascomycota</taxon>
        <taxon>Pezizomycotina</taxon>
        <taxon>Sordariomycetes</taxon>
        <taxon>Xylariomycetidae</taxon>
        <taxon>Xylariales</taxon>
        <taxon>Xylariales incertae sedis</taxon>
        <taxon>Monosporascus</taxon>
    </lineage>
</organism>
<reference evidence="2 3" key="1">
    <citation type="submission" date="2018-06" db="EMBL/GenBank/DDBJ databases">
        <title>Complete Genomes of Monosporascus.</title>
        <authorList>
            <person name="Robinson A.J."/>
            <person name="Natvig D.O."/>
        </authorList>
    </citation>
    <scope>NUCLEOTIDE SEQUENCE [LARGE SCALE GENOMIC DNA]</scope>
    <source>
        <strain evidence="2 3">CBS 110550</strain>
    </source>
</reference>
<dbReference type="EMBL" id="QJNU01000043">
    <property type="protein sequence ID" value="RYP09226.1"/>
    <property type="molecule type" value="Genomic_DNA"/>
</dbReference>
<dbReference type="Proteomes" id="UP000293360">
    <property type="component" value="Unassembled WGS sequence"/>
</dbReference>
<evidence type="ECO:0000313" key="2">
    <source>
        <dbReference type="EMBL" id="RYP09226.1"/>
    </source>
</evidence>
<dbReference type="OrthoDB" id="17053at2759"/>
<sequence>MTRKLVTVRKVAAVHPIKGADRIEAVEVDGWTCIAGRGQFRAGDLAVFFEIDSFLPAGDPRWTHLADKFITYTGERGFRVKSARMRGQISQGILEPLDDFPEILAAWVDLEIRHGRREAERLLRETAFEGLLGVKKFEATETAVTATGEPAHKSDQIPMPEFIPRTDQERVQNLPDVFEKWGEEIFQETVKMDGSSMTVYFVRNDSPLMDKLAPLGTEGKQTAAQPNGRFDVCSRNVEKPESQGRYFWASAKKNSLPEKLSRLNRNIALQGELCGSSIQKNFEGFPLGFHDFFVFGAWDIDERRYMKPKETEDLVGRLGLKHVPIVGYHRLGDIARNVQEILARAEGIGINGKKREGIVLKQVDGRFSFKTISNSYLLKHGE</sequence>
<evidence type="ECO:0000259" key="1">
    <source>
        <dbReference type="Pfam" id="PF09414"/>
    </source>
</evidence>